<protein>
    <submittedName>
        <fullName evidence="1">Uncharacterized protein</fullName>
    </submittedName>
</protein>
<dbReference type="Proteomes" id="UP001470230">
    <property type="component" value="Unassembled WGS sequence"/>
</dbReference>
<gene>
    <name evidence="1" type="ORF">M9Y10_016112</name>
    <name evidence="2" type="ORF">M9Y10_016114</name>
</gene>
<sequence length="140" mass="15725">MPNILISFFVLFHCGDDKDWCSNLIIEDNEPLEAYSITILNTLFDSASSKVVSCMSGVIFLIAKSDLKYIAHVFKTVCDMFDQSSREALGQMSQATISIINENNKPNKKVKEHFELLSNSIKKYSIELGLISAFAPLFSF</sequence>
<name>A0ABR2I5C8_9EUKA</name>
<evidence type="ECO:0000313" key="2">
    <source>
        <dbReference type="EMBL" id="KAK8857706.1"/>
    </source>
</evidence>
<evidence type="ECO:0000313" key="1">
    <source>
        <dbReference type="EMBL" id="KAK8857704.1"/>
    </source>
</evidence>
<proteinExistence type="predicted"/>
<dbReference type="EMBL" id="JAPFFF010000020">
    <property type="protein sequence ID" value="KAK8857706.1"/>
    <property type="molecule type" value="Genomic_DNA"/>
</dbReference>
<organism evidence="1 3">
    <name type="scientific">Tritrichomonas musculus</name>
    <dbReference type="NCBI Taxonomy" id="1915356"/>
    <lineage>
        <taxon>Eukaryota</taxon>
        <taxon>Metamonada</taxon>
        <taxon>Parabasalia</taxon>
        <taxon>Tritrichomonadida</taxon>
        <taxon>Tritrichomonadidae</taxon>
        <taxon>Tritrichomonas</taxon>
    </lineage>
</organism>
<accession>A0ABR2I5C8</accession>
<keyword evidence="3" id="KW-1185">Reference proteome</keyword>
<dbReference type="EMBL" id="JAPFFF010000020">
    <property type="protein sequence ID" value="KAK8857704.1"/>
    <property type="molecule type" value="Genomic_DNA"/>
</dbReference>
<reference evidence="1 3" key="1">
    <citation type="submission" date="2024-04" db="EMBL/GenBank/DDBJ databases">
        <title>Tritrichomonas musculus Genome.</title>
        <authorList>
            <person name="Alves-Ferreira E."/>
            <person name="Grigg M."/>
            <person name="Lorenzi H."/>
            <person name="Galac M."/>
        </authorList>
    </citation>
    <scope>NUCLEOTIDE SEQUENCE [LARGE SCALE GENOMIC DNA]</scope>
    <source>
        <strain evidence="1 3">EAF2021</strain>
    </source>
</reference>
<comment type="caution">
    <text evidence="1">The sequence shown here is derived from an EMBL/GenBank/DDBJ whole genome shotgun (WGS) entry which is preliminary data.</text>
</comment>
<evidence type="ECO:0000313" key="3">
    <source>
        <dbReference type="Proteomes" id="UP001470230"/>
    </source>
</evidence>